<dbReference type="InterPro" id="IPR029787">
    <property type="entry name" value="Nucleotide_cyclase"/>
</dbReference>
<name>A0AA37HIN5_9HYPH</name>
<feature type="domain" description="EAL" evidence="1">
    <location>
        <begin position="333"/>
        <end position="587"/>
    </location>
</feature>
<dbReference type="AlphaFoldDB" id="A0AA37HIN5"/>
<proteinExistence type="predicted"/>
<sequence>MSEPLRYERLEEARLGALQELNLLDTPPSESFDRITRMASQIFNLPISAVSLTDRDRQWFKSRVGVDHRSIPRDKAPCAQVAESADVLVISDFAQDACYADSLLGRSGIRFYAGAPLITREGYGLGALCVLGTEPRAVAASEVAALRDLAAMVMAQIELQHAFGRVDPLSGLPSRNQFLDDLADLAAEHPDEARIAVLVDLARPEQVGAYARVMGPGRIDDMVREAARELRRLLGPERKLYHTAATQFAFLAAPGVTQDNYVRLLAEGHRQARQRSMTGMLLTSAIGVSVFKPCATAPQDVLRALYSAVQDARSSPDLVSVYSSSADEAYQRRYRLLQDFGPALRADNQLRLVFQPRIDLPTGRCIGAEALLRWNHPDLGPVSPGEFVPVIEHSPHAQTMTAFVLDLAIAQARRWQEAEHRLVMSVNVSAANLHEPGFGSSVESALRRHGLAPERLELEVTESAVMQDADQARRQLDALAAAGIRLAIDDFGTGYSSLAYLQDMPAHIVKIDQSFVRKLGDGEREKSLVRSMISLSHDLGYRVVAEGVENVETADRLVAMSCDEVQGYFYARPLEVDQFEVWLQEHKQSAEREAKINAEL</sequence>
<dbReference type="Pfam" id="PF01590">
    <property type="entry name" value="GAF"/>
    <property type="match status" value="1"/>
</dbReference>
<organism evidence="2 3">
    <name type="scientific">Methylobacterium frigidaeris</name>
    <dbReference type="NCBI Taxonomy" id="2038277"/>
    <lineage>
        <taxon>Bacteria</taxon>
        <taxon>Pseudomonadati</taxon>
        <taxon>Pseudomonadota</taxon>
        <taxon>Alphaproteobacteria</taxon>
        <taxon>Hyphomicrobiales</taxon>
        <taxon>Methylobacteriaceae</taxon>
        <taxon>Methylobacterium</taxon>
    </lineage>
</organism>
<dbReference type="InterPro" id="IPR035919">
    <property type="entry name" value="EAL_sf"/>
</dbReference>
<dbReference type="InterPro" id="IPR001633">
    <property type="entry name" value="EAL_dom"/>
</dbReference>
<accession>A0AA37HIN5</accession>
<dbReference type="SMART" id="SM00052">
    <property type="entry name" value="EAL"/>
    <property type="match status" value="1"/>
</dbReference>
<reference evidence="2" key="2">
    <citation type="submission" date="2021-08" db="EMBL/GenBank/DDBJ databases">
        <authorList>
            <person name="Tani A."/>
            <person name="Ola A."/>
            <person name="Ogura Y."/>
            <person name="Katsura K."/>
            <person name="Hayashi T."/>
        </authorList>
    </citation>
    <scope>NUCLEOTIDE SEQUENCE</scope>
    <source>
        <strain evidence="2">JCM 32048</strain>
    </source>
</reference>
<dbReference type="SMART" id="SM00065">
    <property type="entry name" value="GAF"/>
    <property type="match status" value="1"/>
</dbReference>
<dbReference type="RefSeq" id="WP_238193725.1">
    <property type="nucleotide sequence ID" value="NZ_BPQJ01000083.1"/>
</dbReference>
<dbReference type="Gene3D" id="3.30.70.270">
    <property type="match status" value="1"/>
</dbReference>
<reference evidence="2" key="1">
    <citation type="journal article" date="2016" name="Front. Microbiol.">
        <title>Genome Sequence of the Piezophilic, Mesophilic Sulfate-Reducing Bacterium Desulfovibrio indicus J2T.</title>
        <authorList>
            <person name="Cao J."/>
            <person name="Maignien L."/>
            <person name="Shao Z."/>
            <person name="Alain K."/>
            <person name="Jebbar M."/>
        </authorList>
    </citation>
    <scope>NUCLEOTIDE SEQUENCE</scope>
    <source>
        <strain evidence="2">JCM 32048</strain>
    </source>
</reference>
<dbReference type="PANTHER" id="PTHR33121">
    <property type="entry name" value="CYCLIC DI-GMP PHOSPHODIESTERASE PDEF"/>
    <property type="match status" value="1"/>
</dbReference>
<protein>
    <recommendedName>
        <fullName evidence="1">EAL domain-containing protein</fullName>
    </recommendedName>
</protein>
<dbReference type="SUPFAM" id="SSF55073">
    <property type="entry name" value="Nucleotide cyclase"/>
    <property type="match status" value="1"/>
</dbReference>
<dbReference type="EMBL" id="BPQJ01000083">
    <property type="protein sequence ID" value="GJD66837.1"/>
    <property type="molecule type" value="Genomic_DNA"/>
</dbReference>
<dbReference type="InterPro" id="IPR050706">
    <property type="entry name" value="Cyclic-di-GMP_PDE-like"/>
</dbReference>
<dbReference type="InterPro" id="IPR043128">
    <property type="entry name" value="Rev_trsase/Diguanyl_cyclase"/>
</dbReference>
<gene>
    <name evidence="2" type="ORF">MPEAHAMD_7036</name>
</gene>
<dbReference type="SUPFAM" id="SSF55781">
    <property type="entry name" value="GAF domain-like"/>
    <property type="match status" value="1"/>
</dbReference>
<comment type="caution">
    <text evidence="2">The sequence shown here is derived from an EMBL/GenBank/DDBJ whole genome shotgun (WGS) entry which is preliminary data.</text>
</comment>
<evidence type="ECO:0000259" key="1">
    <source>
        <dbReference type="PROSITE" id="PS50883"/>
    </source>
</evidence>
<dbReference type="Gene3D" id="3.30.450.40">
    <property type="match status" value="1"/>
</dbReference>
<dbReference type="PROSITE" id="PS50883">
    <property type="entry name" value="EAL"/>
    <property type="match status" value="1"/>
</dbReference>
<evidence type="ECO:0000313" key="3">
    <source>
        <dbReference type="Proteomes" id="UP001055286"/>
    </source>
</evidence>
<evidence type="ECO:0000313" key="2">
    <source>
        <dbReference type="EMBL" id="GJD66837.1"/>
    </source>
</evidence>
<dbReference type="PANTHER" id="PTHR33121:SF19">
    <property type="entry name" value="CYCLIC DI-GMP PHOSPHODIESTERASE PA2567"/>
    <property type="match status" value="1"/>
</dbReference>
<dbReference type="Gene3D" id="3.20.20.450">
    <property type="entry name" value="EAL domain"/>
    <property type="match status" value="1"/>
</dbReference>
<dbReference type="SUPFAM" id="SSF141868">
    <property type="entry name" value="EAL domain-like"/>
    <property type="match status" value="1"/>
</dbReference>
<dbReference type="GO" id="GO:0071111">
    <property type="term" value="F:cyclic-guanylate-specific phosphodiesterase activity"/>
    <property type="evidence" value="ECO:0007669"/>
    <property type="project" value="InterPro"/>
</dbReference>
<dbReference type="InterPro" id="IPR029016">
    <property type="entry name" value="GAF-like_dom_sf"/>
</dbReference>
<dbReference type="InterPro" id="IPR003018">
    <property type="entry name" value="GAF"/>
</dbReference>
<dbReference type="CDD" id="cd01948">
    <property type="entry name" value="EAL"/>
    <property type="match status" value="1"/>
</dbReference>
<keyword evidence="3" id="KW-1185">Reference proteome</keyword>
<dbReference type="Pfam" id="PF00563">
    <property type="entry name" value="EAL"/>
    <property type="match status" value="1"/>
</dbReference>
<dbReference type="Proteomes" id="UP001055286">
    <property type="component" value="Unassembled WGS sequence"/>
</dbReference>